<evidence type="ECO:0000313" key="2">
    <source>
        <dbReference type="EMBL" id="TCO29335.1"/>
    </source>
</evidence>
<evidence type="ECO:0000313" key="3">
    <source>
        <dbReference type="Proteomes" id="UP000295818"/>
    </source>
</evidence>
<dbReference type="Pfam" id="PF03704">
    <property type="entry name" value="BTAD"/>
    <property type="match status" value="1"/>
</dbReference>
<reference evidence="2 3" key="1">
    <citation type="journal article" date="2015" name="Stand. Genomic Sci.">
        <title>Genomic Encyclopedia of Bacterial and Archaeal Type Strains, Phase III: the genomes of soil and plant-associated and newly described type strains.</title>
        <authorList>
            <person name="Whitman W.B."/>
            <person name="Woyke T."/>
            <person name="Klenk H.P."/>
            <person name="Zhou Y."/>
            <person name="Lilburn T.G."/>
            <person name="Beck B.J."/>
            <person name="De Vos P."/>
            <person name="Vandamme P."/>
            <person name="Eisen J.A."/>
            <person name="Garrity G."/>
            <person name="Hugenholtz P."/>
            <person name="Kyrpides N.C."/>
        </authorList>
    </citation>
    <scope>NUCLEOTIDE SEQUENCE [LARGE SCALE GENOMIC DNA]</scope>
    <source>
        <strain evidence="2 3">VKM Ac-2538</strain>
    </source>
</reference>
<accession>A0ABY2BR23</accession>
<organism evidence="2 3">
    <name type="scientific">Kribbella orskensis</name>
    <dbReference type="NCBI Taxonomy" id="2512216"/>
    <lineage>
        <taxon>Bacteria</taxon>
        <taxon>Bacillati</taxon>
        <taxon>Actinomycetota</taxon>
        <taxon>Actinomycetes</taxon>
        <taxon>Propionibacteriales</taxon>
        <taxon>Kribbellaceae</taxon>
        <taxon>Kribbella</taxon>
    </lineage>
</organism>
<dbReference type="PANTHER" id="PTHR35807">
    <property type="entry name" value="TRANSCRIPTIONAL REGULATOR REDD-RELATED"/>
    <property type="match status" value="1"/>
</dbReference>
<comment type="caution">
    <text evidence="2">The sequence shown here is derived from an EMBL/GenBank/DDBJ whole genome shotgun (WGS) entry which is preliminary data.</text>
</comment>
<proteinExistence type="predicted"/>
<keyword evidence="3" id="KW-1185">Reference proteome</keyword>
<dbReference type="InterPro" id="IPR011990">
    <property type="entry name" value="TPR-like_helical_dom_sf"/>
</dbReference>
<keyword evidence="2" id="KW-0238">DNA-binding</keyword>
<dbReference type="SMART" id="SM01043">
    <property type="entry name" value="BTAD"/>
    <property type="match status" value="1"/>
</dbReference>
<dbReference type="Proteomes" id="UP000295818">
    <property type="component" value="Unassembled WGS sequence"/>
</dbReference>
<evidence type="ECO:0000259" key="1">
    <source>
        <dbReference type="SMART" id="SM01043"/>
    </source>
</evidence>
<protein>
    <submittedName>
        <fullName evidence="2">DNA-binding SARP family transcriptional activator</fullName>
    </submittedName>
</protein>
<name>A0ABY2BR23_9ACTN</name>
<dbReference type="EMBL" id="SLWM01000002">
    <property type="protein sequence ID" value="TCO29335.1"/>
    <property type="molecule type" value="Genomic_DNA"/>
</dbReference>
<dbReference type="GO" id="GO:0003677">
    <property type="term" value="F:DNA binding"/>
    <property type="evidence" value="ECO:0007669"/>
    <property type="project" value="UniProtKB-KW"/>
</dbReference>
<gene>
    <name evidence="2" type="ORF">EV644_10252</name>
</gene>
<dbReference type="InterPro" id="IPR005158">
    <property type="entry name" value="BTAD"/>
</dbReference>
<dbReference type="SUPFAM" id="SSF48452">
    <property type="entry name" value="TPR-like"/>
    <property type="match status" value="1"/>
</dbReference>
<dbReference type="InterPro" id="IPR051677">
    <property type="entry name" value="AfsR-DnrI-RedD_regulator"/>
</dbReference>
<dbReference type="Gene3D" id="1.25.40.10">
    <property type="entry name" value="Tetratricopeptide repeat domain"/>
    <property type="match status" value="1"/>
</dbReference>
<feature type="domain" description="Bacterial transcriptional activator" evidence="1">
    <location>
        <begin position="88"/>
        <end position="226"/>
    </location>
</feature>
<sequence length="234" mass="26139">MSGDGGTPPVRAEFELPVWPRRLVAFVALHGRCSRTFVAGSLWPDGSDQAATDRLRALLWRVRHRHGALPPLLEISAESLALARNIVVDVDEFVVCANRLIRNSEEPDDAAVARVLAGAELLPGWYEEWTLIDRERLRQLRLGALEVLANRRLAQARHHEALQAALAATATEPLHESAHRAVARIYIDDGNLVEAVSHFEMFEGMLRRELDSRPSGKFVEMMQPYLHHTGAGPR</sequence>